<reference evidence="1 2" key="1">
    <citation type="journal article" date="2014" name="Genome Announc.">
        <title>The Genome Sequence of Bifidobacterium moukalabense DSM 27321 Highlights the Close Phylogenetic Relatedness with the Bifidobacterium dentium Taxon.</title>
        <authorList>
            <person name="Lugli G.A."/>
            <person name="Duranti S."/>
            <person name="Milani C."/>
            <person name="Turroni F."/>
            <person name="Viappiani A."/>
            <person name="Mangifesta M."/>
            <person name="van Sinderen D."/>
            <person name="Ventura M."/>
        </authorList>
    </citation>
    <scope>NUCLEOTIDE SEQUENCE [LARGE SCALE GENOMIC DNA]</scope>
    <source>
        <strain evidence="1 2">DSM 27321</strain>
    </source>
</reference>
<dbReference type="AlphaFoldDB" id="W4N938"/>
<keyword evidence="2" id="KW-1185">Reference proteome</keyword>
<dbReference type="Proteomes" id="UP000019155">
    <property type="component" value="Unassembled WGS sequence"/>
</dbReference>
<evidence type="ECO:0000313" key="1">
    <source>
        <dbReference type="EMBL" id="ETY71572.1"/>
    </source>
</evidence>
<organism evidence="1 2">
    <name type="scientific">Bifidobacterium moukalabense DSM 27321</name>
    <dbReference type="NCBI Taxonomy" id="1435051"/>
    <lineage>
        <taxon>Bacteria</taxon>
        <taxon>Bacillati</taxon>
        <taxon>Actinomycetota</taxon>
        <taxon>Actinomycetes</taxon>
        <taxon>Bifidobacteriales</taxon>
        <taxon>Bifidobacteriaceae</taxon>
        <taxon>Bifidobacterium</taxon>
    </lineage>
</organism>
<proteinExistence type="predicted"/>
<dbReference type="EMBL" id="AZMV01000004">
    <property type="protein sequence ID" value="ETY71572.1"/>
    <property type="molecule type" value="Genomic_DNA"/>
</dbReference>
<sequence>MQVERHFNNHEALGVTITLTGENGETYTTDEANTATLKKTWPELEAQVAAYQYNGNDWLQAAKQAASLAEMQIDWNFDDLYKACPSGTNLTKNRTQAAYCPTTPNLLYANTSMPNWDNAYALATVKHEIAHHAIHMRCGVISPQNVVINGVDRTEAVTQSYAVMFLGADENELRRTMGDEYKFDETTNRVAQQIHDGQCKAS</sequence>
<dbReference type="RefSeq" id="WP_034875491.1">
    <property type="nucleotide sequence ID" value="NZ_AZMV01000004.1"/>
</dbReference>
<gene>
    <name evidence="1" type="ORF">BMOU_1071</name>
</gene>
<dbReference type="PATRIC" id="fig|1435051.3.peg.1050"/>
<protein>
    <submittedName>
        <fullName evidence="1">Uncharacterized protein</fullName>
    </submittedName>
</protein>
<dbReference type="STRING" id="1435051.BMOU_1071"/>
<dbReference type="eggNOG" id="ENOG5033XKX">
    <property type="taxonomic scope" value="Bacteria"/>
</dbReference>
<evidence type="ECO:0000313" key="2">
    <source>
        <dbReference type="Proteomes" id="UP000019155"/>
    </source>
</evidence>
<comment type="caution">
    <text evidence="1">The sequence shown here is derived from an EMBL/GenBank/DDBJ whole genome shotgun (WGS) entry which is preliminary data.</text>
</comment>
<name>W4N938_9BIFI</name>
<accession>W4N938</accession>
<dbReference type="OrthoDB" id="4991144at2"/>